<name>A0AA41X318_9BACI</name>
<dbReference type="EMBL" id="JANCLT010000002">
    <property type="protein sequence ID" value="MCP8967792.1"/>
    <property type="molecule type" value="Genomic_DNA"/>
</dbReference>
<evidence type="ECO:0000313" key="1">
    <source>
        <dbReference type="EMBL" id="MCP8967792.1"/>
    </source>
</evidence>
<accession>A0AA41X318</accession>
<dbReference type="RefSeq" id="WP_254757707.1">
    <property type="nucleotide sequence ID" value="NZ_JANCLT010000002.1"/>
</dbReference>
<keyword evidence="2" id="KW-1185">Reference proteome</keyword>
<dbReference type="SUPFAM" id="SSF57938">
    <property type="entry name" value="DnaJ/Hsp40 cysteine-rich domain"/>
    <property type="match status" value="1"/>
</dbReference>
<organism evidence="1 2">
    <name type="scientific">Ectobacillus ponti</name>
    <dbReference type="NCBI Taxonomy" id="2961894"/>
    <lineage>
        <taxon>Bacteria</taxon>
        <taxon>Bacillati</taxon>
        <taxon>Bacillota</taxon>
        <taxon>Bacilli</taxon>
        <taxon>Bacillales</taxon>
        <taxon>Bacillaceae</taxon>
        <taxon>Ectobacillus</taxon>
    </lineage>
</organism>
<protein>
    <submittedName>
        <fullName evidence="1">Uncharacterized protein</fullName>
    </submittedName>
</protein>
<gene>
    <name evidence="1" type="ORF">NK662_04475</name>
</gene>
<reference evidence="1" key="1">
    <citation type="submission" date="2022-07" db="EMBL/GenBank/DDBJ databases">
        <authorList>
            <person name="Li W.-J."/>
            <person name="Deng Q.-Q."/>
        </authorList>
    </citation>
    <scope>NUCLEOTIDE SEQUENCE</scope>
    <source>
        <strain evidence="1">SYSU M60031</strain>
    </source>
</reference>
<comment type="caution">
    <text evidence="1">The sequence shown here is derived from an EMBL/GenBank/DDBJ whole genome shotgun (WGS) entry which is preliminary data.</text>
</comment>
<dbReference type="AlphaFoldDB" id="A0AA41X318"/>
<dbReference type="InterPro" id="IPR036410">
    <property type="entry name" value="HSP_DnaJ_Cys-rich_dom_sf"/>
</dbReference>
<evidence type="ECO:0000313" key="2">
    <source>
        <dbReference type="Proteomes" id="UP001156102"/>
    </source>
</evidence>
<sequence length="59" mass="6198">MNCKACEGHGEYACGCFAGYFEIGDFLVSIMGCDHCGGKGYMICHTCNGSGYLEGGEAE</sequence>
<dbReference type="Proteomes" id="UP001156102">
    <property type="component" value="Unassembled WGS sequence"/>
</dbReference>
<proteinExistence type="predicted"/>